<evidence type="ECO:0000313" key="8">
    <source>
        <dbReference type="Proteomes" id="UP000501128"/>
    </source>
</evidence>
<dbReference type="InterPro" id="IPR013324">
    <property type="entry name" value="RNA_pol_sigma_r3/r4-like"/>
</dbReference>
<dbReference type="InterPro" id="IPR007627">
    <property type="entry name" value="RNA_pol_sigma70_r2"/>
</dbReference>
<keyword evidence="2" id="KW-0805">Transcription regulation</keyword>
<organism evidence="7 8">
    <name type="scientific">Spirosoma rhododendri</name>
    <dbReference type="NCBI Taxonomy" id="2728024"/>
    <lineage>
        <taxon>Bacteria</taxon>
        <taxon>Pseudomonadati</taxon>
        <taxon>Bacteroidota</taxon>
        <taxon>Cytophagia</taxon>
        <taxon>Cytophagales</taxon>
        <taxon>Cytophagaceae</taxon>
        <taxon>Spirosoma</taxon>
    </lineage>
</organism>
<dbReference type="AlphaFoldDB" id="A0A7L5DTT0"/>
<reference evidence="7 8" key="1">
    <citation type="submission" date="2020-04" db="EMBL/GenBank/DDBJ databases">
        <title>Genome sequencing of novel species.</title>
        <authorList>
            <person name="Heo J."/>
            <person name="Kim S.-J."/>
            <person name="Kim J.-S."/>
            <person name="Hong S.-B."/>
            <person name="Kwon S.-W."/>
        </authorList>
    </citation>
    <scope>NUCLEOTIDE SEQUENCE [LARGE SCALE GENOMIC DNA]</scope>
    <source>
        <strain evidence="7 8">CJU-R4</strain>
    </source>
</reference>
<dbReference type="Gene3D" id="1.10.10.10">
    <property type="entry name" value="Winged helix-like DNA-binding domain superfamily/Winged helix DNA-binding domain"/>
    <property type="match status" value="1"/>
</dbReference>
<dbReference type="GO" id="GO:0006352">
    <property type="term" value="P:DNA-templated transcription initiation"/>
    <property type="evidence" value="ECO:0007669"/>
    <property type="project" value="InterPro"/>
</dbReference>
<keyword evidence="3" id="KW-0731">Sigma factor</keyword>
<evidence type="ECO:0000256" key="2">
    <source>
        <dbReference type="ARBA" id="ARBA00023015"/>
    </source>
</evidence>
<evidence type="ECO:0000259" key="6">
    <source>
        <dbReference type="Pfam" id="PF08281"/>
    </source>
</evidence>
<dbReference type="CDD" id="cd06171">
    <property type="entry name" value="Sigma70_r4"/>
    <property type="match status" value="1"/>
</dbReference>
<dbReference type="InterPro" id="IPR013249">
    <property type="entry name" value="RNA_pol_sigma70_r4_t2"/>
</dbReference>
<evidence type="ECO:0000313" key="7">
    <source>
        <dbReference type="EMBL" id="QJD80703.1"/>
    </source>
</evidence>
<dbReference type="GO" id="GO:0003677">
    <property type="term" value="F:DNA binding"/>
    <property type="evidence" value="ECO:0007669"/>
    <property type="project" value="InterPro"/>
</dbReference>
<dbReference type="InterPro" id="IPR013325">
    <property type="entry name" value="RNA_pol_sigma_r2"/>
</dbReference>
<comment type="similarity">
    <text evidence="1">Belongs to the sigma-70 factor family. ECF subfamily.</text>
</comment>
<accession>A0A7L5DTT0</accession>
<evidence type="ECO:0000256" key="4">
    <source>
        <dbReference type="ARBA" id="ARBA00023163"/>
    </source>
</evidence>
<dbReference type="PANTHER" id="PTHR43133:SF46">
    <property type="entry name" value="RNA POLYMERASE SIGMA-70 FACTOR ECF SUBFAMILY"/>
    <property type="match status" value="1"/>
</dbReference>
<name>A0A7L5DTT0_9BACT</name>
<dbReference type="GO" id="GO:0016987">
    <property type="term" value="F:sigma factor activity"/>
    <property type="evidence" value="ECO:0007669"/>
    <property type="project" value="UniProtKB-KW"/>
</dbReference>
<keyword evidence="8" id="KW-1185">Reference proteome</keyword>
<dbReference type="Proteomes" id="UP000501128">
    <property type="component" value="Chromosome"/>
</dbReference>
<dbReference type="NCBIfam" id="TIGR02985">
    <property type="entry name" value="Sig70_bacteroi1"/>
    <property type="match status" value="1"/>
</dbReference>
<protein>
    <submittedName>
        <fullName evidence="7">RNA polymerase sigma-70 factor</fullName>
    </submittedName>
</protein>
<feature type="domain" description="RNA polymerase sigma factor 70 region 4 type 2" evidence="6">
    <location>
        <begin position="129"/>
        <end position="179"/>
    </location>
</feature>
<dbReference type="SUPFAM" id="SSF88946">
    <property type="entry name" value="Sigma2 domain of RNA polymerase sigma factors"/>
    <property type="match status" value="1"/>
</dbReference>
<evidence type="ECO:0000259" key="5">
    <source>
        <dbReference type="Pfam" id="PF04542"/>
    </source>
</evidence>
<dbReference type="PANTHER" id="PTHR43133">
    <property type="entry name" value="RNA POLYMERASE ECF-TYPE SIGMA FACTO"/>
    <property type="match status" value="1"/>
</dbReference>
<dbReference type="InterPro" id="IPR014284">
    <property type="entry name" value="RNA_pol_sigma-70_dom"/>
</dbReference>
<keyword evidence="4" id="KW-0804">Transcription</keyword>
<evidence type="ECO:0000256" key="3">
    <source>
        <dbReference type="ARBA" id="ARBA00023082"/>
    </source>
</evidence>
<dbReference type="InterPro" id="IPR039425">
    <property type="entry name" value="RNA_pol_sigma-70-like"/>
</dbReference>
<dbReference type="RefSeq" id="WP_169552723.1">
    <property type="nucleotide sequence ID" value="NZ_CP051677.1"/>
</dbReference>
<feature type="domain" description="RNA polymerase sigma-70 region 2" evidence="5">
    <location>
        <begin position="33"/>
        <end position="97"/>
    </location>
</feature>
<dbReference type="InterPro" id="IPR014327">
    <property type="entry name" value="RNA_pol_sigma70_bacteroid"/>
</dbReference>
<proteinExistence type="inferred from homology"/>
<dbReference type="NCBIfam" id="TIGR02937">
    <property type="entry name" value="sigma70-ECF"/>
    <property type="match status" value="1"/>
</dbReference>
<evidence type="ECO:0000256" key="1">
    <source>
        <dbReference type="ARBA" id="ARBA00010641"/>
    </source>
</evidence>
<dbReference type="KEGG" id="srho:HH216_21475"/>
<dbReference type="SUPFAM" id="SSF88659">
    <property type="entry name" value="Sigma3 and sigma4 domains of RNA polymerase sigma factors"/>
    <property type="match status" value="1"/>
</dbReference>
<dbReference type="Gene3D" id="1.10.1740.10">
    <property type="match status" value="1"/>
</dbReference>
<dbReference type="Pfam" id="PF08281">
    <property type="entry name" value="Sigma70_r4_2"/>
    <property type="match status" value="1"/>
</dbReference>
<dbReference type="EMBL" id="CP051677">
    <property type="protein sequence ID" value="QJD80703.1"/>
    <property type="molecule type" value="Genomic_DNA"/>
</dbReference>
<dbReference type="Pfam" id="PF04542">
    <property type="entry name" value="Sigma70_r2"/>
    <property type="match status" value="1"/>
</dbReference>
<gene>
    <name evidence="7" type="ORF">HH216_21475</name>
</gene>
<sequence length="200" mass="23514">MASVSSTGYRQYIDEQLVTALSTGDRNAFAEVYERYWNPLYRVAYQKVRSREVAEELVQNLFVSLWVKREQHTIRELRPYLFTALRFSIINHIESEQVHERFIAYYESFLQQTEARPVDDELALRDLTEAIERSLHTLPEQTQQVFRLSRFDCLTIPEIAARLNLSEKTIQYHLAKALRVVRENLHGLGTLLAVTFAEYL</sequence>
<dbReference type="InterPro" id="IPR036388">
    <property type="entry name" value="WH-like_DNA-bd_sf"/>
</dbReference>